<name>A0A9P9WS28_9PEZI</name>
<gene>
    <name evidence="1" type="ORF">JX265_003568</name>
</gene>
<organism evidence="1 2">
    <name type="scientific">Neoarthrinium moseri</name>
    <dbReference type="NCBI Taxonomy" id="1658444"/>
    <lineage>
        <taxon>Eukaryota</taxon>
        <taxon>Fungi</taxon>
        <taxon>Dikarya</taxon>
        <taxon>Ascomycota</taxon>
        <taxon>Pezizomycotina</taxon>
        <taxon>Sordariomycetes</taxon>
        <taxon>Xylariomycetidae</taxon>
        <taxon>Amphisphaeriales</taxon>
        <taxon>Apiosporaceae</taxon>
        <taxon>Neoarthrinium</taxon>
    </lineage>
</organism>
<protein>
    <submittedName>
        <fullName evidence="1">Uncharacterized protein</fullName>
    </submittedName>
</protein>
<dbReference type="EMBL" id="JAFIMR010000006">
    <property type="protein sequence ID" value="KAI1877560.1"/>
    <property type="molecule type" value="Genomic_DNA"/>
</dbReference>
<proteinExistence type="predicted"/>
<reference evidence="1" key="1">
    <citation type="submission" date="2021-03" db="EMBL/GenBank/DDBJ databases">
        <title>Revisited historic fungal species revealed as producer of novel bioactive compounds through whole genome sequencing and comparative genomics.</title>
        <authorList>
            <person name="Vignolle G.A."/>
            <person name="Hochenegger N."/>
            <person name="Mach R.L."/>
            <person name="Mach-Aigner A.R."/>
            <person name="Javad Rahimi M."/>
            <person name="Salim K.A."/>
            <person name="Chan C.M."/>
            <person name="Lim L.B.L."/>
            <person name="Cai F."/>
            <person name="Druzhinina I.S."/>
            <person name="U'Ren J.M."/>
            <person name="Derntl C."/>
        </authorList>
    </citation>
    <scope>NUCLEOTIDE SEQUENCE</scope>
    <source>
        <strain evidence="1">TUCIM 5799</strain>
    </source>
</reference>
<comment type="caution">
    <text evidence="1">The sequence shown here is derived from an EMBL/GenBank/DDBJ whole genome shotgun (WGS) entry which is preliminary data.</text>
</comment>
<evidence type="ECO:0000313" key="2">
    <source>
        <dbReference type="Proteomes" id="UP000829685"/>
    </source>
</evidence>
<dbReference type="AlphaFoldDB" id="A0A9P9WS28"/>
<evidence type="ECO:0000313" key="1">
    <source>
        <dbReference type="EMBL" id="KAI1877560.1"/>
    </source>
</evidence>
<sequence length="149" mass="16058">MLGLYHTSKCDSGTTNIRPHCDPSTIRHGLERAHRRGGIYALGLPVNTFDGDAVDPTGLPVSDEKTARYVNDGTAKAADGHELPVQFALGKFQSVACQEDMPQSLAAPCDLDLFYQAVVVSRNIKPIDLVEQDIGARLVTATSKMHGPK</sequence>
<accession>A0A9P9WS28</accession>
<dbReference type="Proteomes" id="UP000829685">
    <property type="component" value="Unassembled WGS sequence"/>
</dbReference>
<keyword evidence="2" id="KW-1185">Reference proteome</keyword>